<feature type="region of interest" description="Disordered" evidence="2">
    <location>
        <begin position="1"/>
        <end position="94"/>
    </location>
</feature>
<dbReference type="Gene3D" id="4.10.60.10">
    <property type="entry name" value="Zinc finger, CCHC-type"/>
    <property type="match status" value="1"/>
</dbReference>
<sequence>MSEGAKSQAPASRSRPAGGRKGQQPASAMEDSGVRRSTRSRSNTAPAPPEKRRTQKLNAQVGAGESGPSGAGAMKRSAHRGKADHAGGGWAVQGPRESLSTYASRVQSHLCEYEEATKTIRRLREELRCARARVNTAMGKQRSEITSEIKRLKSDIEKLLIRKTFISENGGPFKEKLLNDDRFADMADNREQRLKGLQPASQVEEEDDDDDNEQQFPPGGLQEDQQASCSGPPAGQPAVTPRSGEDSDTGSQGGALMAEIRLLESPVRMENFSFGDELPEEAAGGSSRRKSKKTRPKQQEETGERRTASKRKLTSDAEEAEGKSQSGVGVTSGQIMQAGGIGSVEVASAPMARDAEAVLPSVVTAGPASVNGAVAEGSLSGVENAGDGGAVSGDGGMERGIAGTSGAAMVGGVAVTGEVPVSRDTGVAGGVAGTCGDAMVGGDGVVGCFAPVATPSGGRSYASVTAGGDFASSSSSGPRGNILQQRLLEALRKGERSITVEGGEVDLSFWIERHGLGAFRENRGGETAWSLPTAGPGGARRNVVRLRWRGSDACPPRTKVVELLLEMGFKAIDIFALIHPYGTSEFDVSFVRPEGLELFWGNYELKKNMPGWRDFAVQAVSRQNQVKKVTVLTRNESLSCYDIMTWLGRYGEVLETPRKNRDEFGIWSGAWTFMMKLKVSGNSVAHIPSSAFLGRDRIQIFYQGQPKLCHRCGDPTHFSANCTVQKCALCGGVGHLAASCKQIRCHLCGDLGHPFSRCPRSFANAVLAPVGEGHEAESAGEGTSRGGGTEGPGKKDKKVTPSRQRRQERRQRDREVGESRVTAPGPVLQPNLVAEAPRNDELDEEVRRIQREEAATLSESSHYESMDEDSRAWLQEKRKQGKRKKKKKGDLQSSLTLTQKPKEGKADSPLVGLSNRFQALDNVSASEVEGEVPERAGGLSGDAESPAEDASSSEWETDLESGDEDERADMDTTVSKKRGKGSSSETEEKGGGKKKAV</sequence>
<dbReference type="GO" id="GO:0008270">
    <property type="term" value="F:zinc ion binding"/>
    <property type="evidence" value="ECO:0007669"/>
    <property type="project" value="InterPro"/>
</dbReference>
<accession>A0AAV6ZHM6</accession>
<feature type="domain" description="CCHC-type" evidence="3">
    <location>
        <begin position="708"/>
        <end position="724"/>
    </location>
</feature>
<dbReference type="InterPro" id="IPR036875">
    <property type="entry name" value="Znf_CCHC_sf"/>
</dbReference>
<dbReference type="AlphaFoldDB" id="A0AAV6ZHM6"/>
<evidence type="ECO:0000313" key="5">
    <source>
        <dbReference type="Proteomes" id="UP000824782"/>
    </source>
</evidence>
<keyword evidence="1" id="KW-0175">Coiled coil</keyword>
<feature type="coiled-coil region" evidence="1">
    <location>
        <begin position="106"/>
        <end position="162"/>
    </location>
</feature>
<dbReference type="InterPro" id="IPR057811">
    <property type="entry name" value="RBD_ZCCHC3_2nd"/>
</dbReference>
<protein>
    <recommendedName>
        <fullName evidence="3">CCHC-type domain-containing protein</fullName>
    </recommendedName>
</protein>
<feature type="domain" description="CCHC-type" evidence="3">
    <location>
        <begin position="744"/>
        <end position="760"/>
    </location>
</feature>
<feature type="region of interest" description="Disordered" evidence="2">
    <location>
        <begin position="275"/>
        <end position="331"/>
    </location>
</feature>
<feature type="compositionally biased region" description="Low complexity" evidence="2">
    <location>
        <begin position="941"/>
        <end position="954"/>
    </location>
</feature>
<dbReference type="SUPFAM" id="SSF57756">
    <property type="entry name" value="Retrovirus zinc finger-like domains"/>
    <property type="match status" value="1"/>
</dbReference>
<dbReference type="InterPro" id="IPR001878">
    <property type="entry name" value="Znf_CCHC"/>
</dbReference>
<gene>
    <name evidence="4" type="ORF">GDO81_027625</name>
</gene>
<name>A0AAV6ZHM6_ENGPU</name>
<dbReference type="SMART" id="SM00343">
    <property type="entry name" value="ZnF_C2HC"/>
    <property type="match status" value="3"/>
</dbReference>
<dbReference type="InterPro" id="IPR042509">
    <property type="entry name" value="ZCCHC3"/>
</dbReference>
<feature type="domain" description="CCHC-type" evidence="3">
    <location>
        <begin position="726"/>
        <end position="742"/>
    </location>
</feature>
<reference evidence="4" key="1">
    <citation type="thesis" date="2020" institute="ProQuest LLC" country="789 East Eisenhower Parkway, Ann Arbor, MI, USA">
        <title>Comparative Genomics and Chromosome Evolution.</title>
        <authorList>
            <person name="Mudd A.B."/>
        </authorList>
    </citation>
    <scope>NUCLEOTIDE SEQUENCE</scope>
    <source>
        <strain evidence="4">237g6f4</strain>
        <tissue evidence="4">Blood</tissue>
    </source>
</reference>
<feature type="compositionally biased region" description="Polar residues" evidence="2">
    <location>
        <begin position="915"/>
        <end position="925"/>
    </location>
</feature>
<feature type="compositionally biased region" description="Basic and acidic residues" evidence="2">
    <location>
        <begin position="837"/>
        <end position="854"/>
    </location>
</feature>
<feature type="compositionally biased region" description="Basic residues" evidence="2">
    <location>
        <begin position="879"/>
        <end position="888"/>
    </location>
</feature>
<dbReference type="Pfam" id="PF23057">
    <property type="entry name" value="RBD_ZCCHC3_1st"/>
    <property type="match status" value="1"/>
</dbReference>
<organism evidence="4 5">
    <name type="scientific">Engystomops pustulosus</name>
    <name type="common">Tungara frog</name>
    <name type="synonym">Physalaemus pustulosus</name>
    <dbReference type="NCBI Taxonomy" id="76066"/>
    <lineage>
        <taxon>Eukaryota</taxon>
        <taxon>Metazoa</taxon>
        <taxon>Chordata</taxon>
        <taxon>Craniata</taxon>
        <taxon>Vertebrata</taxon>
        <taxon>Euteleostomi</taxon>
        <taxon>Amphibia</taxon>
        <taxon>Batrachia</taxon>
        <taxon>Anura</taxon>
        <taxon>Neobatrachia</taxon>
        <taxon>Hyloidea</taxon>
        <taxon>Leptodactylidae</taxon>
        <taxon>Leiuperinae</taxon>
        <taxon>Engystomops</taxon>
    </lineage>
</organism>
<dbReference type="Proteomes" id="UP000824782">
    <property type="component" value="Unassembled WGS sequence"/>
</dbReference>
<dbReference type="GO" id="GO:0002218">
    <property type="term" value="P:activation of innate immune response"/>
    <property type="evidence" value="ECO:0007669"/>
    <property type="project" value="InterPro"/>
</dbReference>
<keyword evidence="5" id="KW-1185">Reference proteome</keyword>
<dbReference type="EMBL" id="WNYA01000628">
    <property type="protein sequence ID" value="KAG8547758.1"/>
    <property type="molecule type" value="Genomic_DNA"/>
</dbReference>
<evidence type="ECO:0000259" key="3">
    <source>
        <dbReference type="SMART" id="SM00343"/>
    </source>
</evidence>
<feature type="region of interest" description="Disordered" evidence="2">
    <location>
        <begin position="195"/>
        <end position="252"/>
    </location>
</feature>
<comment type="caution">
    <text evidence="4">The sequence shown here is derived from an EMBL/GenBank/DDBJ whole genome shotgun (WGS) entry which is preliminary data.</text>
</comment>
<dbReference type="GO" id="GO:0003723">
    <property type="term" value="F:RNA binding"/>
    <property type="evidence" value="ECO:0007669"/>
    <property type="project" value="InterPro"/>
</dbReference>
<dbReference type="PANTHER" id="PTHR22639">
    <property type="entry name" value="GAG-RELATED PROTEIN"/>
    <property type="match status" value="1"/>
</dbReference>
<evidence type="ECO:0000256" key="1">
    <source>
        <dbReference type="SAM" id="Coils"/>
    </source>
</evidence>
<feature type="compositionally biased region" description="Acidic residues" evidence="2">
    <location>
        <begin position="955"/>
        <end position="968"/>
    </location>
</feature>
<dbReference type="Pfam" id="PF23058">
    <property type="entry name" value="RBD_ZCCHC3_2nd"/>
    <property type="match status" value="1"/>
</dbReference>
<feature type="compositionally biased region" description="Basic and acidic residues" evidence="2">
    <location>
        <begin position="297"/>
        <end position="307"/>
    </location>
</feature>
<feature type="compositionally biased region" description="Acidic residues" evidence="2">
    <location>
        <begin position="203"/>
        <end position="213"/>
    </location>
</feature>
<feature type="compositionally biased region" description="Basic residues" evidence="2">
    <location>
        <begin position="287"/>
        <end position="296"/>
    </location>
</feature>
<feature type="compositionally biased region" description="Basic and acidic residues" evidence="2">
    <location>
        <begin position="861"/>
        <end position="878"/>
    </location>
</feature>
<feature type="region of interest" description="Disordered" evidence="2">
    <location>
        <begin position="773"/>
        <end position="997"/>
    </location>
</feature>
<dbReference type="GO" id="GO:0003690">
    <property type="term" value="F:double-stranded DNA binding"/>
    <property type="evidence" value="ECO:0007669"/>
    <property type="project" value="InterPro"/>
</dbReference>
<dbReference type="PANTHER" id="PTHR22639:SF4">
    <property type="entry name" value="ZINC FINGER CCHC DOMAIN-CONTAINING PROTEIN 3"/>
    <property type="match status" value="1"/>
</dbReference>
<evidence type="ECO:0000256" key="2">
    <source>
        <dbReference type="SAM" id="MobiDB-lite"/>
    </source>
</evidence>
<evidence type="ECO:0000313" key="4">
    <source>
        <dbReference type="EMBL" id="KAG8547758.1"/>
    </source>
</evidence>
<proteinExistence type="predicted"/>
<dbReference type="InterPro" id="IPR057810">
    <property type="entry name" value="RBD_ZCCHC3_1st"/>
</dbReference>